<protein>
    <submittedName>
        <fullName evidence="1">Uncharacterized protein</fullName>
    </submittedName>
</protein>
<dbReference type="Proteomes" id="UP000324222">
    <property type="component" value="Unassembled WGS sequence"/>
</dbReference>
<reference evidence="1 2" key="1">
    <citation type="submission" date="2019-05" db="EMBL/GenBank/DDBJ databases">
        <title>Another draft genome of Portunus trituberculatus and its Hox gene families provides insights of decapod evolution.</title>
        <authorList>
            <person name="Jeong J.-H."/>
            <person name="Song I."/>
            <person name="Kim S."/>
            <person name="Choi T."/>
            <person name="Kim D."/>
            <person name="Ryu S."/>
            <person name="Kim W."/>
        </authorList>
    </citation>
    <scope>NUCLEOTIDE SEQUENCE [LARGE SCALE GENOMIC DNA]</scope>
    <source>
        <tissue evidence="1">Muscle</tissue>
    </source>
</reference>
<accession>A0A5B7JB65</accession>
<evidence type="ECO:0000313" key="2">
    <source>
        <dbReference type="Proteomes" id="UP000324222"/>
    </source>
</evidence>
<proteinExistence type="predicted"/>
<organism evidence="1 2">
    <name type="scientific">Portunus trituberculatus</name>
    <name type="common">Swimming crab</name>
    <name type="synonym">Neptunus trituberculatus</name>
    <dbReference type="NCBI Taxonomy" id="210409"/>
    <lineage>
        <taxon>Eukaryota</taxon>
        <taxon>Metazoa</taxon>
        <taxon>Ecdysozoa</taxon>
        <taxon>Arthropoda</taxon>
        <taxon>Crustacea</taxon>
        <taxon>Multicrustacea</taxon>
        <taxon>Malacostraca</taxon>
        <taxon>Eumalacostraca</taxon>
        <taxon>Eucarida</taxon>
        <taxon>Decapoda</taxon>
        <taxon>Pleocyemata</taxon>
        <taxon>Brachyura</taxon>
        <taxon>Eubrachyura</taxon>
        <taxon>Portunoidea</taxon>
        <taxon>Portunidae</taxon>
        <taxon>Portuninae</taxon>
        <taxon>Portunus</taxon>
    </lineage>
</organism>
<dbReference type="EMBL" id="VSRR010096914">
    <property type="protein sequence ID" value="MPC94000.1"/>
    <property type="molecule type" value="Genomic_DNA"/>
</dbReference>
<evidence type="ECO:0000313" key="1">
    <source>
        <dbReference type="EMBL" id="MPC94000.1"/>
    </source>
</evidence>
<sequence>MMQCLHHQGLMPASDPTTHHLTMTCLPLLSSPS</sequence>
<keyword evidence="2" id="KW-1185">Reference proteome</keyword>
<name>A0A5B7JB65_PORTR</name>
<comment type="caution">
    <text evidence="1">The sequence shown here is derived from an EMBL/GenBank/DDBJ whole genome shotgun (WGS) entry which is preliminary data.</text>
</comment>
<gene>
    <name evidence="1" type="ORF">E2C01_089150</name>
</gene>
<dbReference type="AlphaFoldDB" id="A0A5B7JB65"/>